<feature type="binding site" evidence="8">
    <location>
        <position position="37"/>
    </location>
    <ligand>
        <name>ATP</name>
        <dbReference type="ChEBI" id="CHEBI:30616"/>
    </ligand>
</feature>
<dbReference type="RefSeq" id="WP_008928453.1">
    <property type="nucleotide sequence ID" value="NZ_AMRJ01000007.1"/>
</dbReference>
<proteinExistence type="predicted"/>
<keyword evidence="11" id="KW-1185">Reference proteome</keyword>
<protein>
    <submittedName>
        <fullName evidence="10">Serine/threonine protein kinase PpkA</fullName>
    </submittedName>
</protein>
<dbReference type="InterPro" id="IPR017441">
    <property type="entry name" value="Protein_kinase_ATP_BS"/>
</dbReference>
<dbReference type="GO" id="GO:0005524">
    <property type="term" value="F:ATP binding"/>
    <property type="evidence" value="ECO:0007669"/>
    <property type="project" value="UniProtKB-UniRule"/>
</dbReference>
<dbReference type="GO" id="GO:0004674">
    <property type="term" value="F:protein serine/threonine kinase activity"/>
    <property type="evidence" value="ECO:0007669"/>
    <property type="project" value="UniProtKB-KW"/>
</dbReference>
<name>L0WD02_9GAMM</name>
<dbReference type="STRING" id="1177179.A11A3_06350"/>
<sequence length="404" mass="45883">MAITLPGYRITGRLGKGGMSHVFLATQHSFERQVAIKVLTPSLALEPSFAERFMHEARTIARLNHPHIVPVYDVGEHQGYYYLSMEYVTGGSLKQRIREGMEPAQVEQVLRQMAMALHYAGEHGFIHRDVKPDNIMFRADGSALLMDFGIAASTVNHRNVLDSHARLGTPKYMSPEQHRADELDPRADLYALGCVLHEMLTGEPPFQADSPARMAERHLQDPVPLLPRAVRRYQPLLRRLMAKDREQRPADGTAVIELLDSLPQASTPAAFKPVHEPPAVALAPRLRLREEKTGRSWRGSLYRYDIYLVADDFEQFQSHYAVMRSGLQEWQAQRGRRCQEVAIKATLHPWISGRVKDYLRKMRHSDGLEWLAGLPMRINLVAADGQPIERLEWPAETDNNEQPG</sequence>
<evidence type="ECO:0000256" key="3">
    <source>
        <dbReference type="ARBA" id="ARBA00022741"/>
    </source>
</evidence>
<dbReference type="SUPFAM" id="SSF56112">
    <property type="entry name" value="Protein kinase-like (PK-like)"/>
    <property type="match status" value="1"/>
</dbReference>
<dbReference type="PROSITE" id="PS00107">
    <property type="entry name" value="PROTEIN_KINASE_ATP"/>
    <property type="match status" value="1"/>
</dbReference>
<keyword evidence="4 10" id="KW-0418">Kinase</keyword>
<dbReference type="eggNOG" id="COG0515">
    <property type="taxonomic scope" value="Bacteria"/>
</dbReference>
<reference evidence="10 11" key="1">
    <citation type="journal article" date="2012" name="J. Bacteriol.">
        <title>Genome Sequence of the Alkane-Degrading Bacterium Alcanivorax hongdengensis Type Strain A-11-3.</title>
        <authorList>
            <person name="Lai Q."/>
            <person name="Shao Z."/>
        </authorList>
    </citation>
    <scope>NUCLEOTIDE SEQUENCE [LARGE SCALE GENOMIC DNA]</scope>
    <source>
        <strain evidence="10 11">A-11-3</strain>
    </source>
</reference>
<dbReference type="Pfam" id="PF00069">
    <property type="entry name" value="Pkinase"/>
    <property type="match status" value="1"/>
</dbReference>
<feature type="domain" description="Protein kinase" evidence="9">
    <location>
        <begin position="8"/>
        <end position="259"/>
    </location>
</feature>
<keyword evidence="1 10" id="KW-0723">Serine/threonine-protein kinase</keyword>
<evidence type="ECO:0000259" key="9">
    <source>
        <dbReference type="PROSITE" id="PS50011"/>
    </source>
</evidence>
<dbReference type="EMBL" id="AMRJ01000007">
    <property type="protein sequence ID" value="EKF74831.1"/>
    <property type="molecule type" value="Genomic_DNA"/>
</dbReference>
<evidence type="ECO:0000313" key="10">
    <source>
        <dbReference type="EMBL" id="EKF74831.1"/>
    </source>
</evidence>
<dbReference type="CDD" id="cd14014">
    <property type="entry name" value="STKc_PknB_like"/>
    <property type="match status" value="1"/>
</dbReference>
<dbReference type="PANTHER" id="PTHR43289:SF6">
    <property type="entry name" value="SERINE_THREONINE-PROTEIN KINASE NEKL-3"/>
    <property type="match status" value="1"/>
</dbReference>
<accession>L0WD02</accession>
<dbReference type="InterPro" id="IPR011009">
    <property type="entry name" value="Kinase-like_dom_sf"/>
</dbReference>
<evidence type="ECO:0000256" key="4">
    <source>
        <dbReference type="ARBA" id="ARBA00022777"/>
    </source>
</evidence>
<evidence type="ECO:0000256" key="6">
    <source>
        <dbReference type="ARBA" id="ARBA00047899"/>
    </source>
</evidence>
<dbReference type="FunFam" id="3.30.200.20:FF:000035">
    <property type="entry name" value="Serine/threonine protein kinase Stk1"/>
    <property type="match status" value="1"/>
</dbReference>
<keyword evidence="3 8" id="KW-0547">Nucleotide-binding</keyword>
<evidence type="ECO:0000256" key="2">
    <source>
        <dbReference type="ARBA" id="ARBA00022679"/>
    </source>
</evidence>
<evidence type="ECO:0000256" key="7">
    <source>
        <dbReference type="ARBA" id="ARBA00048679"/>
    </source>
</evidence>
<evidence type="ECO:0000256" key="5">
    <source>
        <dbReference type="ARBA" id="ARBA00022840"/>
    </source>
</evidence>
<gene>
    <name evidence="10" type="ORF">A11A3_06350</name>
</gene>
<comment type="catalytic activity">
    <reaction evidence="6">
        <text>L-threonyl-[protein] + ATP = O-phospho-L-threonyl-[protein] + ADP + H(+)</text>
        <dbReference type="Rhea" id="RHEA:46608"/>
        <dbReference type="Rhea" id="RHEA-COMP:11060"/>
        <dbReference type="Rhea" id="RHEA-COMP:11605"/>
        <dbReference type="ChEBI" id="CHEBI:15378"/>
        <dbReference type="ChEBI" id="CHEBI:30013"/>
        <dbReference type="ChEBI" id="CHEBI:30616"/>
        <dbReference type="ChEBI" id="CHEBI:61977"/>
        <dbReference type="ChEBI" id="CHEBI:456216"/>
        <dbReference type="EC" id="2.7.11.1"/>
    </reaction>
</comment>
<dbReference type="InterPro" id="IPR008271">
    <property type="entry name" value="Ser/Thr_kinase_AS"/>
</dbReference>
<dbReference type="AlphaFoldDB" id="L0WD02"/>
<dbReference type="PROSITE" id="PS00108">
    <property type="entry name" value="PROTEIN_KINASE_ST"/>
    <property type="match status" value="1"/>
</dbReference>
<dbReference type="Proteomes" id="UP000010164">
    <property type="component" value="Unassembled WGS sequence"/>
</dbReference>
<dbReference type="SMART" id="SM00220">
    <property type="entry name" value="S_TKc"/>
    <property type="match status" value="1"/>
</dbReference>
<dbReference type="Gene3D" id="3.30.200.20">
    <property type="entry name" value="Phosphorylase Kinase, domain 1"/>
    <property type="match status" value="1"/>
</dbReference>
<keyword evidence="2" id="KW-0808">Transferase</keyword>
<dbReference type="Gene3D" id="1.10.510.10">
    <property type="entry name" value="Transferase(Phosphotransferase) domain 1"/>
    <property type="match status" value="1"/>
</dbReference>
<evidence type="ECO:0000256" key="1">
    <source>
        <dbReference type="ARBA" id="ARBA00022527"/>
    </source>
</evidence>
<organism evidence="10 11">
    <name type="scientific">Alcanivorax hongdengensis A-11-3</name>
    <dbReference type="NCBI Taxonomy" id="1177179"/>
    <lineage>
        <taxon>Bacteria</taxon>
        <taxon>Pseudomonadati</taxon>
        <taxon>Pseudomonadota</taxon>
        <taxon>Gammaproteobacteria</taxon>
        <taxon>Oceanospirillales</taxon>
        <taxon>Alcanivoracaceae</taxon>
        <taxon>Alcanivorax</taxon>
    </lineage>
</organism>
<keyword evidence="5 8" id="KW-0067">ATP-binding</keyword>
<dbReference type="PROSITE" id="PS50011">
    <property type="entry name" value="PROTEIN_KINASE_DOM"/>
    <property type="match status" value="1"/>
</dbReference>
<dbReference type="PANTHER" id="PTHR43289">
    <property type="entry name" value="MITOGEN-ACTIVATED PROTEIN KINASE KINASE KINASE 20-RELATED"/>
    <property type="match status" value="1"/>
</dbReference>
<evidence type="ECO:0000256" key="8">
    <source>
        <dbReference type="PROSITE-ProRule" id="PRU10141"/>
    </source>
</evidence>
<comment type="caution">
    <text evidence="10">The sequence shown here is derived from an EMBL/GenBank/DDBJ whole genome shotgun (WGS) entry which is preliminary data.</text>
</comment>
<comment type="catalytic activity">
    <reaction evidence="7">
        <text>L-seryl-[protein] + ATP = O-phospho-L-seryl-[protein] + ADP + H(+)</text>
        <dbReference type="Rhea" id="RHEA:17989"/>
        <dbReference type="Rhea" id="RHEA-COMP:9863"/>
        <dbReference type="Rhea" id="RHEA-COMP:11604"/>
        <dbReference type="ChEBI" id="CHEBI:15378"/>
        <dbReference type="ChEBI" id="CHEBI:29999"/>
        <dbReference type="ChEBI" id="CHEBI:30616"/>
        <dbReference type="ChEBI" id="CHEBI:83421"/>
        <dbReference type="ChEBI" id="CHEBI:456216"/>
        <dbReference type="EC" id="2.7.11.1"/>
    </reaction>
</comment>
<evidence type="ECO:0000313" key="11">
    <source>
        <dbReference type="Proteomes" id="UP000010164"/>
    </source>
</evidence>
<dbReference type="PATRIC" id="fig|1177179.3.peg.1278"/>
<dbReference type="InterPro" id="IPR000719">
    <property type="entry name" value="Prot_kinase_dom"/>
</dbReference>